<dbReference type="Proteomes" id="UP001232063">
    <property type="component" value="Unassembled WGS sequence"/>
</dbReference>
<proteinExistence type="predicted"/>
<evidence type="ECO:0000313" key="2">
    <source>
        <dbReference type="Proteomes" id="UP001232063"/>
    </source>
</evidence>
<gene>
    <name evidence="1" type="ORF">QNI22_38410</name>
</gene>
<sequence length="112" mass="12944">MHNFMEFERVYRHGDVLLFKVAEAGVTANVKERTKKLTLELGEVTGHSHQLAGDVEVLDSPVEKDQLLFRVTDQAVLTHEEHERIVLEKGVYLKVSQVEYDPFQDLIVRIRD</sequence>
<dbReference type="AlphaFoldDB" id="A0AAE3RE72"/>
<evidence type="ECO:0000313" key="1">
    <source>
        <dbReference type="EMBL" id="MDJ1506587.1"/>
    </source>
</evidence>
<keyword evidence="2" id="KW-1185">Reference proteome</keyword>
<comment type="caution">
    <text evidence="1">The sequence shown here is derived from an EMBL/GenBank/DDBJ whole genome shotgun (WGS) entry which is preliminary data.</text>
</comment>
<reference evidence="1" key="1">
    <citation type="submission" date="2023-05" db="EMBL/GenBank/DDBJ databases">
        <authorList>
            <person name="Zhang X."/>
        </authorList>
    </citation>
    <scope>NUCLEOTIDE SEQUENCE</scope>
    <source>
        <strain evidence="1">BD1B2-1</strain>
    </source>
</reference>
<dbReference type="EMBL" id="JASJOU010000024">
    <property type="protein sequence ID" value="MDJ1506587.1"/>
    <property type="molecule type" value="Genomic_DNA"/>
</dbReference>
<dbReference type="RefSeq" id="WP_314004491.1">
    <property type="nucleotide sequence ID" value="NZ_JASJOU010000024.1"/>
</dbReference>
<name>A0AAE3RE72_9BACT</name>
<accession>A0AAE3RE72</accession>
<organism evidence="1 2">
    <name type="scientific">Xanthocytophaga agilis</name>
    <dbReference type="NCBI Taxonomy" id="3048010"/>
    <lineage>
        <taxon>Bacteria</taxon>
        <taxon>Pseudomonadati</taxon>
        <taxon>Bacteroidota</taxon>
        <taxon>Cytophagia</taxon>
        <taxon>Cytophagales</taxon>
        <taxon>Rhodocytophagaceae</taxon>
        <taxon>Xanthocytophaga</taxon>
    </lineage>
</organism>
<protein>
    <submittedName>
        <fullName evidence="1">Uncharacterized protein</fullName>
    </submittedName>
</protein>